<name>A0ABR8CEU3_9CYAN</name>
<dbReference type="Proteomes" id="UP000618445">
    <property type="component" value="Unassembled WGS sequence"/>
</dbReference>
<organism evidence="1 2">
    <name type="scientific">Phormidium tenue FACHB-1050</name>
    <dbReference type="NCBI Taxonomy" id="2692857"/>
    <lineage>
        <taxon>Bacteria</taxon>
        <taxon>Bacillati</taxon>
        <taxon>Cyanobacteriota</taxon>
        <taxon>Cyanophyceae</taxon>
        <taxon>Oscillatoriophycideae</taxon>
        <taxon>Oscillatoriales</taxon>
        <taxon>Oscillatoriaceae</taxon>
        <taxon>Phormidium</taxon>
    </lineage>
</organism>
<dbReference type="RefSeq" id="WP_190581200.1">
    <property type="nucleotide sequence ID" value="NZ_CAWPQU010000042.1"/>
</dbReference>
<gene>
    <name evidence="1" type="ORF">H6G05_21070</name>
</gene>
<evidence type="ECO:0000313" key="1">
    <source>
        <dbReference type="EMBL" id="MBD2319323.1"/>
    </source>
</evidence>
<evidence type="ECO:0000313" key="2">
    <source>
        <dbReference type="Proteomes" id="UP000618445"/>
    </source>
</evidence>
<sequence length="66" mass="7543">MLVTIISDRLKYPHFHHTSDHPSTNQQHQTAIAPNINYKAIASNMALVVKEVMNSYKAYPTRIYGD</sequence>
<accession>A0ABR8CEU3</accession>
<proteinExistence type="predicted"/>
<keyword evidence="2" id="KW-1185">Reference proteome</keyword>
<protein>
    <submittedName>
        <fullName evidence="1">Uncharacterized protein</fullName>
    </submittedName>
</protein>
<dbReference type="EMBL" id="JACJQY010000047">
    <property type="protein sequence ID" value="MBD2319323.1"/>
    <property type="molecule type" value="Genomic_DNA"/>
</dbReference>
<comment type="caution">
    <text evidence="1">The sequence shown here is derived from an EMBL/GenBank/DDBJ whole genome shotgun (WGS) entry which is preliminary data.</text>
</comment>
<reference evidence="1 2" key="1">
    <citation type="journal article" date="2020" name="ISME J.">
        <title>Comparative genomics reveals insights into cyanobacterial evolution and habitat adaptation.</title>
        <authorList>
            <person name="Chen M.Y."/>
            <person name="Teng W.K."/>
            <person name="Zhao L."/>
            <person name="Hu C.X."/>
            <person name="Zhou Y.K."/>
            <person name="Han B.P."/>
            <person name="Song L.R."/>
            <person name="Shu W.S."/>
        </authorList>
    </citation>
    <scope>NUCLEOTIDE SEQUENCE [LARGE SCALE GENOMIC DNA]</scope>
    <source>
        <strain evidence="1 2">FACHB-1050</strain>
    </source>
</reference>